<evidence type="ECO:0000313" key="2">
    <source>
        <dbReference type="Proteomes" id="UP000318081"/>
    </source>
</evidence>
<dbReference type="Proteomes" id="UP000318081">
    <property type="component" value="Chromosome"/>
</dbReference>
<dbReference type="InterPro" id="IPR036366">
    <property type="entry name" value="PGBDSf"/>
</dbReference>
<keyword evidence="2" id="KW-1185">Reference proteome</keyword>
<name>A0ABX5XXD3_9BACT</name>
<accession>A0ABX5XXD3</accession>
<gene>
    <name evidence="1" type="ORF">TBK1r_57040</name>
</gene>
<proteinExistence type="predicted"/>
<evidence type="ECO:0000313" key="1">
    <source>
        <dbReference type="EMBL" id="QDV86684.1"/>
    </source>
</evidence>
<sequence>MTLFLSASVGHRGSNQHKDVMEVQDAINKVPLDEGGSPVPLKLDGKCGPKTIKAIQRFQLHHFGWGGCDGLIEVGKQTYLKLVLYTLPELKLPPPPAKRIEPKSLKFIIMRENANDSFGAKNRDHYFEIRSVPHNFASVYFLGRQQGMHPHPIPTRFDGHFSIFRAKRAITTKEFECQAVYFTREKAGNTSDSHLTLFLESGTIQIPMDAHLIGPQGIISGGHPGTSTFRSGIFDFVS</sequence>
<evidence type="ECO:0008006" key="3">
    <source>
        <dbReference type="Google" id="ProtNLM"/>
    </source>
</evidence>
<dbReference type="Gene3D" id="1.10.101.10">
    <property type="entry name" value="PGBD-like superfamily/PGBD"/>
    <property type="match status" value="1"/>
</dbReference>
<protein>
    <recommendedName>
        <fullName evidence="3">Peptidoglycan binding-like domain-containing protein</fullName>
    </recommendedName>
</protein>
<organism evidence="1 2">
    <name type="scientific">Stieleria magnilauensis</name>
    <dbReference type="NCBI Taxonomy" id="2527963"/>
    <lineage>
        <taxon>Bacteria</taxon>
        <taxon>Pseudomonadati</taxon>
        <taxon>Planctomycetota</taxon>
        <taxon>Planctomycetia</taxon>
        <taxon>Pirellulales</taxon>
        <taxon>Pirellulaceae</taxon>
        <taxon>Stieleria</taxon>
    </lineage>
</organism>
<reference evidence="1 2" key="1">
    <citation type="submission" date="2019-02" db="EMBL/GenBank/DDBJ databases">
        <title>Deep-cultivation of Planctomycetes and their phenomic and genomic characterization uncovers novel biology.</title>
        <authorList>
            <person name="Wiegand S."/>
            <person name="Jogler M."/>
            <person name="Boedeker C."/>
            <person name="Pinto D."/>
            <person name="Vollmers J."/>
            <person name="Rivas-Marin E."/>
            <person name="Kohn T."/>
            <person name="Peeters S.H."/>
            <person name="Heuer A."/>
            <person name="Rast P."/>
            <person name="Oberbeckmann S."/>
            <person name="Bunk B."/>
            <person name="Jeske O."/>
            <person name="Meyerdierks A."/>
            <person name="Storesund J.E."/>
            <person name="Kallscheuer N."/>
            <person name="Luecker S."/>
            <person name="Lage O.M."/>
            <person name="Pohl T."/>
            <person name="Merkel B.J."/>
            <person name="Hornburger P."/>
            <person name="Mueller R.-W."/>
            <person name="Bruemmer F."/>
            <person name="Labrenz M."/>
            <person name="Spormann A.M."/>
            <person name="Op den Camp H."/>
            <person name="Overmann J."/>
            <person name="Amann R."/>
            <person name="Jetten M.S.M."/>
            <person name="Mascher T."/>
            <person name="Medema M.H."/>
            <person name="Devos D.P."/>
            <person name="Kaster A.-K."/>
            <person name="Ovreas L."/>
            <person name="Rohde M."/>
            <person name="Galperin M.Y."/>
            <person name="Jogler C."/>
        </authorList>
    </citation>
    <scope>NUCLEOTIDE SEQUENCE [LARGE SCALE GENOMIC DNA]</scope>
    <source>
        <strain evidence="1 2">TBK1r</strain>
    </source>
</reference>
<dbReference type="EMBL" id="CP036432">
    <property type="protein sequence ID" value="QDV86684.1"/>
    <property type="molecule type" value="Genomic_DNA"/>
</dbReference>
<dbReference type="RefSeq" id="WP_145218014.1">
    <property type="nucleotide sequence ID" value="NZ_CP036432.1"/>
</dbReference>